<dbReference type="InterPro" id="IPR051907">
    <property type="entry name" value="DoxX-like_oxidoreductase"/>
</dbReference>
<sequence length="145" mass="15664">MKKVISSIIAPNQKFLSLGLLILRVLVGITMLTHGLAKLTSFSELSATFPDPIGLGSTLSLILIIGAEVGCSLFVIVGAFTRLAVIPLVFSMLVVIFVVHANDPFQMKELPFLYLGIYILLFFTGAGRISLDTIISKKIDVGIQK</sequence>
<feature type="transmembrane region" description="Helical" evidence="7">
    <location>
        <begin position="53"/>
        <end position="76"/>
    </location>
</feature>
<dbReference type="KEGG" id="buy:D8S85_17480"/>
<reference evidence="8 9" key="1">
    <citation type="submission" date="2018-10" db="EMBL/GenBank/DDBJ databases">
        <title>Butyricimonas faecalis sp. nov., isolated from human faeces and emended description of the genus Butyricimonas.</title>
        <authorList>
            <person name="Le Roy T."/>
            <person name="Van der Smissen P."/>
            <person name="Paquot A."/>
            <person name="Delzenne N."/>
            <person name="Muccioli G."/>
            <person name="Collet J.-F."/>
            <person name="Cani P.D."/>
        </authorList>
    </citation>
    <scope>NUCLEOTIDE SEQUENCE [LARGE SCALE GENOMIC DNA]</scope>
    <source>
        <strain evidence="8 9">H184</strain>
    </source>
</reference>
<proteinExistence type="inferred from homology"/>
<comment type="subcellular location">
    <subcellularLocation>
        <location evidence="1">Cell membrane</location>
        <topology evidence="1">Multi-pass membrane protein</topology>
    </subcellularLocation>
</comment>
<keyword evidence="4 7" id="KW-0812">Transmembrane</keyword>
<dbReference type="AlphaFoldDB" id="A0A3S9VXB1"/>
<name>A0A3S9VXB1_9BACT</name>
<feature type="transmembrane region" description="Helical" evidence="7">
    <location>
        <begin position="112"/>
        <end position="131"/>
    </location>
</feature>
<keyword evidence="9" id="KW-1185">Reference proteome</keyword>
<gene>
    <name evidence="8" type="ORF">D8S85_17480</name>
</gene>
<dbReference type="PANTHER" id="PTHR33452">
    <property type="entry name" value="OXIDOREDUCTASE CATD-RELATED"/>
    <property type="match status" value="1"/>
</dbReference>
<dbReference type="OrthoDB" id="9813193at2"/>
<accession>A0A3S9VXB1</accession>
<keyword evidence="3" id="KW-1003">Cell membrane</keyword>
<dbReference type="Proteomes" id="UP000270673">
    <property type="component" value="Chromosome"/>
</dbReference>
<evidence type="ECO:0000313" key="9">
    <source>
        <dbReference type="Proteomes" id="UP000270673"/>
    </source>
</evidence>
<evidence type="ECO:0000256" key="6">
    <source>
        <dbReference type="ARBA" id="ARBA00023136"/>
    </source>
</evidence>
<dbReference type="InterPro" id="IPR032808">
    <property type="entry name" value="DoxX"/>
</dbReference>
<dbReference type="Pfam" id="PF07681">
    <property type="entry name" value="DoxX"/>
    <property type="match status" value="1"/>
</dbReference>
<comment type="similarity">
    <text evidence="2">Belongs to the DoxX family.</text>
</comment>
<evidence type="ECO:0000256" key="1">
    <source>
        <dbReference type="ARBA" id="ARBA00004651"/>
    </source>
</evidence>
<keyword evidence="6 7" id="KW-0472">Membrane</keyword>
<feature type="transmembrane region" description="Helical" evidence="7">
    <location>
        <begin position="15"/>
        <end position="33"/>
    </location>
</feature>
<evidence type="ECO:0000256" key="7">
    <source>
        <dbReference type="SAM" id="Phobius"/>
    </source>
</evidence>
<dbReference type="EMBL" id="CP032819">
    <property type="protein sequence ID" value="AZS31169.1"/>
    <property type="molecule type" value="Genomic_DNA"/>
</dbReference>
<organism evidence="8 9">
    <name type="scientific">Butyricimonas faecalis</name>
    <dbReference type="NCBI Taxonomy" id="2093856"/>
    <lineage>
        <taxon>Bacteria</taxon>
        <taxon>Pseudomonadati</taxon>
        <taxon>Bacteroidota</taxon>
        <taxon>Bacteroidia</taxon>
        <taxon>Bacteroidales</taxon>
        <taxon>Odoribacteraceae</taxon>
        <taxon>Butyricimonas</taxon>
    </lineage>
</organism>
<evidence type="ECO:0000313" key="8">
    <source>
        <dbReference type="EMBL" id="AZS31169.1"/>
    </source>
</evidence>
<dbReference type="RefSeq" id="WP_106481563.1">
    <property type="nucleotide sequence ID" value="NZ_CP032819.1"/>
</dbReference>
<evidence type="ECO:0000256" key="2">
    <source>
        <dbReference type="ARBA" id="ARBA00006679"/>
    </source>
</evidence>
<evidence type="ECO:0000256" key="3">
    <source>
        <dbReference type="ARBA" id="ARBA00022475"/>
    </source>
</evidence>
<dbReference type="PANTHER" id="PTHR33452:SF1">
    <property type="entry name" value="INNER MEMBRANE PROTEIN YPHA-RELATED"/>
    <property type="match status" value="1"/>
</dbReference>
<keyword evidence="5 7" id="KW-1133">Transmembrane helix</keyword>
<protein>
    <submittedName>
        <fullName evidence="8">DoxX family protein</fullName>
    </submittedName>
</protein>
<feature type="transmembrane region" description="Helical" evidence="7">
    <location>
        <begin position="83"/>
        <end position="100"/>
    </location>
</feature>
<evidence type="ECO:0000256" key="5">
    <source>
        <dbReference type="ARBA" id="ARBA00022989"/>
    </source>
</evidence>
<dbReference type="GO" id="GO:0005886">
    <property type="term" value="C:plasma membrane"/>
    <property type="evidence" value="ECO:0007669"/>
    <property type="project" value="UniProtKB-SubCell"/>
</dbReference>
<evidence type="ECO:0000256" key="4">
    <source>
        <dbReference type="ARBA" id="ARBA00022692"/>
    </source>
</evidence>